<evidence type="ECO:0000256" key="1">
    <source>
        <dbReference type="ARBA" id="ARBA00012513"/>
    </source>
</evidence>
<dbReference type="Gene3D" id="1.25.40.620">
    <property type="match status" value="1"/>
</dbReference>
<organism evidence="11 12">
    <name type="scientific">Floridaenema fluviatile BLCC-F154</name>
    <dbReference type="NCBI Taxonomy" id="3153640"/>
    <lineage>
        <taxon>Bacteria</taxon>
        <taxon>Bacillati</taxon>
        <taxon>Cyanobacteriota</taxon>
        <taxon>Cyanophyceae</taxon>
        <taxon>Oscillatoriophycideae</taxon>
        <taxon>Aerosakkonematales</taxon>
        <taxon>Aerosakkonemataceae</taxon>
        <taxon>Floridanema</taxon>
        <taxon>Floridanema fluviatile</taxon>
    </lineage>
</organism>
<dbReference type="CDD" id="cd16383">
    <property type="entry name" value="GUN4"/>
    <property type="match status" value="1"/>
</dbReference>
<dbReference type="SUPFAM" id="SSF140869">
    <property type="entry name" value="GUN4-like"/>
    <property type="match status" value="1"/>
</dbReference>
<dbReference type="InterPro" id="IPR011009">
    <property type="entry name" value="Kinase-like_dom_sf"/>
</dbReference>
<dbReference type="SUPFAM" id="SSF56112">
    <property type="entry name" value="Protein kinase-like (PK-like)"/>
    <property type="match status" value="1"/>
</dbReference>
<keyword evidence="12" id="KW-1185">Reference proteome</keyword>
<dbReference type="InterPro" id="IPR008629">
    <property type="entry name" value="GUN4-like"/>
</dbReference>
<evidence type="ECO:0000259" key="10">
    <source>
        <dbReference type="PROSITE" id="PS50011"/>
    </source>
</evidence>
<dbReference type="InterPro" id="IPR000719">
    <property type="entry name" value="Prot_kinase_dom"/>
</dbReference>
<keyword evidence="6" id="KW-0067">ATP-binding</keyword>
<dbReference type="Proteomes" id="UP001576776">
    <property type="component" value="Unassembled WGS sequence"/>
</dbReference>
<dbReference type="Gene3D" id="1.10.10.1770">
    <property type="entry name" value="Gun4-like"/>
    <property type="match status" value="1"/>
</dbReference>
<comment type="catalytic activity">
    <reaction evidence="8">
        <text>L-seryl-[protein] + ATP = O-phospho-L-seryl-[protein] + ADP + H(+)</text>
        <dbReference type="Rhea" id="RHEA:17989"/>
        <dbReference type="Rhea" id="RHEA-COMP:9863"/>
        <dbReference type="Rhea" id="RHEA-COMP:11604"/>
        <dbReference type="ChEBI" id="CHEBI:15378"/>
        <dbReference type="ChEBI" id="CHEBI:29999"/>
        <dbReference type="ChEBI" id="CHEBI:30616"/>
        <dbReference type="ChEBI" id="CHEBI:83421"/>
        <dbReference type="ChEBI" id="CHEBI:456216"/>
        <dbReference type="EC" id="2.7.11.1"/>
    </reaction>
</comment>
<dbReference type="NCBIfam" id="NF045510">
    <property type="entry name" value="4Cys_prefix_kin"/>
    <property type="match status" value="1"/>
</dbReference>
<feature type="domain" description="Protein kinase" evidence="10">
    <location>
        <begin position="37"/>
        <end position="297"/>
    </location>
</feature>
<name>A0ABV4YK22_9CYAN</name>
<reference evidence="11 12" key="1">
    <citation type="submission" date="2024-09" db="EMBL/GenBank/DDBJ databases">
        <title>Floridaenema gen nov. (Aerosakkonemataceae, Aerosakkonematales ord. nov., Cyanobacteria) from benthic tropical and subtropical fresh waters, with the description of four new species.</title>
        <authorList>
            <person name="Moretto J.A."/>
            <person name="Berthold D.E."/>
            <person name="Lefler F.W."/>
            <person name="Huang I.-S."/>
            <person name="Laughinghouse H. IV."/>
        </authorList>
    </citation>
    <scope>NUCLEOTIDE SEQUENCE [LARGE SCALE GENOMIC DNA]</scope>
    <source>
        <strain evidence="11 12">BLCC-F154</strain>
    </source>
</reference>
<dbReference type="InterPro" id="IPR008271">
    <property type="entry name" value="Ser/Thr_kinase_AS"/>
</dbReference>
<dbReference type="PANTHER" id="PTHR24363:SF0">
    <property type="entry name" value="SERINE_THREONINE KINASE LIKE DOMAIN CONTAINING 1"/>
    <property type="match status" value="1"/>
</dbReference>
<evidence type="ECO:0000256" key="5">
    <source>
        <dbReference type="ARBA" id="ARBA00022777"/>
    </source>
</evidence>
<accession>A0ABV4YK22</accession>
<evidence type="ECO:0000256" key="6">
    <source>
        <dbReference type="ARBA" id="ARBA00022840"/>
    </source>
</evidence>
<comment type="catalytic activity">
    <reaction evidence="7">
        <text>L-threonyl-[protein] + ATP = O-phospho-L-threonyl-[protein] + ADP + H(+)</text>
        <dbReference type="Rhea" id="RHEA:46608"/>
        <dbReference type="Rhea" id="RHEA-COMP:11060"/>
        <dbReference type="Rhea" id="RHEA-COMP:11605"/>
        <dbReference type="ChEBI" id="CHEBI:15378"/>
        <dbReference type="ChEBI" id="CHEBI:30013"/>
        <dbReference type="ChEBI" id="CHEBI:30616"/>
        <dbReference type="ChEBI" id="CHEBI:61977"/>
        <dbReference type="ChEBI" id="CHEBI:456216"/>
        <dbReference type="EC" id="2.7.11.1"/>
    </reaction>
</comment>
<evidence type="ECO:0000256" key="7">
    <source>
        <dbReference type="ARBA" id="ARBA00047899"/>
    </source>
</evidence>
<sequence length="499" mass="56434">MSLCINPNCPKPDHPQNINNRYCQSCGSELLLEGRYRVTQLLSDKSGFGKIYIAEEQGNPKILKVLKEHLNNNAKAVELFQKEAKVLAQLKHPGIPQVDSYFQYQTKNGLMLHCIVMEKIEGLNLEEWLKQQGNHPISEQQAISWLKHITEILHLVHEKKYFHRDIKPANIMLKHDGQLVLIDFGTAREATYTYLAKLGAGNQITAVVSAGYTPPEQMNFQAVPQSDFFALGRTFVHLLTGQYPLKFYDAHNDVFRWRDAASISPILADFIDNLMAQKPGDRPENTQVILQRIKELTQKLGKRKSNLPVVGVAASLLLVLGVGIGFFVSKLGDNSVSPVVSSSPFISNSKSGDYPQLENFLKSENWQAADAETRNVMLKVANREKEGWLDVQSIDKFPCEELDKINQLWAKYSQRKFGFTVQESIWKSVGGSSKPTNEVYNRFGDRVGWRVNQSWLKYNDYNFTKNAPSGHLPVMFNDNKLPSNRLSVLAPKVAKCGIR</sequence>
<keyword evidence="9" id="KW-0472">Membrane</keyword>
<evidence type="ECO:0000313" key="12">
    <source>
        <dbReference type="Proteomes" id="UP001576776"/>
    </source>
</evidence>
<evidence type="ECO:0000256" key="8">
    <source>
        <dbReference type="ARBA" id="ARBA00048679"/>
    </source>
</evidence>
<proteinExistence type="predicted"/>
<keyword evidence="9" id="KW-0812">Transmembrane</keyword>
<evidence type="ECO:0000256" key="2">
    <source>
        <dbReference type="ARBA" id="ARBA00022527"/>
    </source>
</evidence>
<evidence type="ECO:0000256" key="3">
    <source>
        <dbReference type="ARBA" id="ARBA00022679"/>
    </source>
</evidence>
<dbReference type="CDD" id="cd14014">
    <property type="entry name" value="STKc_PknB_like"/>
    <property type="match status" value="1"/>
</dbReference>
<evidence type="ECO:0000256" key="9">
    <source>
        <dbReference type="SAM" id="Phobius"/>
    </source>
</evidence>
<dbReference type="InterPro" id="IPR037215">
    <property type="entry name" value="GUN4-like_sf"/>
</dbReference>
<keyword evidence="2" id="KW-0723">Serine/threonine-protein kinase</keyword>
<protein>
    <recommendedName>
        <fullName evidence="1">non-specific serine/threonine protein kinase</fullName>
        <ecNumber evidence="1">2.7.11.1</ecNumber>
    </recommendedName>
</protein>
<gene>
    <name evidence="11" type="ORF">ACE1B6_28280</name>
</gene>
<dbReference type="Pfam" id="PF00069">
    <property type="entry name" value="Pkinase"/>
    <property type="match status" value="1"/>
</dbReference>
<dbReference type="PROSITE" id="PS50011">
    <property type="entry name" value="PROTEIN_KINASE_DOM"/>
    <property type="match status" value="1"/>
</dbReference>
<dbReference type="EMBL" id="JBHFNS010000094">
    <property type="protein sequence ID" value="MFB2939167.1"/>
    <property type="molecule type" value="Genomic_DNA"/>
</dbReference>
<evidence type="ECO:0000313" key="11">
    <source>
        <dbReference type="EMBL" id="MFB2939167.1"/>
    </source>
</evidence>
<dbReference type="PANTHER" id="PTHR24363">
    <property type="entry name" value="SERINE/THREONINE PROTEIN KINASE"/>
    <property type="match status" value="1"/>
</dbReference>
<feature type="transmembrane region" description="Helical" evidence="9">
    <location>
        <begin position="307"/>
        <end position="328"/>
    </location>
</feature>
<dbReference type="RefSeq" id="WP_413260646.1">
    <property type="nucleotide sequence ID" value="NZ_JBHFNS010000094.1"/>
</dbReference>
<comment type="caution">
    <text evidence="11">The sequence shown here is derived from an EMBL/GenBank/DDBJ whole genome shotgun (WGS) entry which is preliminary data.</text>
</comment>
<dbReference type="Gene3D" id="1.10.510.10">
    <property type="entry name" value="Transferase(Phosphotransferase) domain 1"/>
    <property type="match status" value="1"/>
</dbReference>
<keyword evidence="4" id="KW-0547">Nucleotide-binding</keyword>
<keyword evidence="9" id="KW-1133">Transmembrane helix</keyword>
<evidence type="ECO:0000256" key="4">
    <source>
        <dbReference type="ARBA" id="ARBA00022741"/>
    </source>
</evidence>
<dbReference type="Gene3D" id="3.30.200.20">
    <property type="entry name" value="Phosphorylase Kinase, domain 1"/>
    <property type="match status" value="1"/>
</dbReference>
<dbReference type="EC" id="2.7.11.1" evidence="1"/>
<dbReference type="SMART" id="SM00220">
    <property type="entry name" value="S_TKc"/>
    <property type="match status" value="1"/>
</dbReference>
<keyword evidence="5" id="KW-0418">Kinase</keyword>
<dbReference type="Pfam" id="PF05419">
    <property type="entry name" value="GUN4"/>
    <property type="match status" value="1"/>
</dbReference>
<keyword evidence="3" id="KW-0808">Transferase</keyword>
<dbReference type="PROSITE" id="PS00108">
    <property type="entry name" value="PROTEIN_KINASE_ST"/>
    <property type="match status" value="1"/>
</dbReference>